<evidence type="ECO:0000256" key="5">
    <source>
        <dbReference type="ARBA" id="ARBA00022822"/>
    </source>
</evidence>
<dbReference type="PATRIC" id="fig|523844.20.peg.660"/>
<dbReference type="HOGENOM" id="CLU_076364_2_1_2"/>
<keyword evidence="7 8" id="KW-0413">Isomerase</keyword>
<dbReference type="Pfam" id="PF00697">
    <property type="entry name" value="PRAI"/>
    <property type="match status" value="1"/>
</dbReference>
<dbReference type="HAMAP" id="MF_00135">
    <property type="entry name" value="PRAI"/>
    <property type="match status" value="1"/>
</dbReference>
<dbReference type="AlphaFoldDB" id="A0A0E3NAY5"/>
<comment type="catalytic activity">
    <reaction evidence="1 8">
        <text>N-(5-phospho-beta-D-ribosyl)anthranilate = 1-(2-carboxyphenylamino)-1-deoxy-D-ribulose 5-phosphate</text>
        <dbReference type="Rhea" id="RHEA:21540"/>
        <dbReference type="ChEBI" id="CHEBI:18277"/>
        <dbReference type="ChEBI" id="CHEBI:58613"/>
        <dbReference type="EC" id="5.3.1.24"/>
    </reaction>
</comment>
<dbReference type="PANTHER" id="PTHR42894:SF1">
    <property type="entry name" value="N-(5'-PHOSPHORIBOSYL)ANTHRANILATE ISOMERASE"/>
    <property type="match status" value="1"/>
</dbReference>
<keyword evidence="4 8" id="KW-0028">Amino-acid biosynthesis</keyword>
<accession>A0A0E3NAY5</accession>
<gene>
    <name evidence="8" type="primary">trpF</name>
    <name evidence="10" type="ORF">MSTHT_0509</name>
</gene>
<dbReference type="STRING" id="523844.MSTHT_0509"/>
<evidence type="ECO:0000256" key="6">
    <source>
        <dbReference type="ARBA" id="ARBA00023141"/>
    </source>
</evidence>
<evidence type="ECO:0000256" key="4">
    <source>
        <dbReference type="ARBA" id="ARBA00022605"/>
    </source>
</evidence>
<dbReference type="InterPro" id="IPR011060">
    <property type="entry name" value="RibuloseP-bd_barrel"/>
</dbReference>
<evidence type="ECO:0000313" key="11">
    <source>
        <dbReference type="Proteomes" id="UP000066529"/>
    </source>
</evidence>
<proteinExistence type="inferred from homology"/>
<dbReference type="GO" id="GO:0004640">
    <property type="term" value="F:phosphoribosylanthranilate isomerase activity"/>
    <property type="evidence" value="ECO:0007669"/>
    <property type="project" value="UniProtKB-UniRule"/>
</dbReference>
<feature type="domain" description="N-(5'phosphoribosyl) anthranilate isomerase (PRAI)" evidence="9">
    <location>
        <begin position="23"/>
        <end position="242"/>
    </location>
</feature>
<evidence type="ECO:0000256" key="7">
    <source>
        <dbReference type="ARBA" id="ARBA00023235"/>
    </source>
</evidence>
<dbReference type="Proteomes" id="UP000066529">
    <property type="component" value="Chromosome"/>
</dbReference>
<protein>
    <recommendedName>
        <fullName evidence="8">N-(5'-phosphoribosyl)anthranilate isomerase</fullName>
        <shortName evidence="8">PRAI</shortName>
        <ecNumber evidence="8">5.3.1.24</ecNumber>
    </recommendedName>
</protein>
<dbReference type="GO" id="GO:0000162">
    <property type="term" value="P:L-tryptophan biosynthetic process"/>
    <property type="evidence" value="ECO:0007669"/>
    <property type="project" value="UniProtKB-UniRule"/>
</dbReference>
<keyword evidence="6 8" id="KW-0057">Aromatic amino acid biosynthesis</keyword>
<evidence type="ECO:0000256" key="1">
    <source>
        <dbReference type="ARBA" id="ARBA00001164"/>
    </source>
</evidence>
<sequence length="251" mass="27415">MFQNFYIKPGFGGEGLKLKTRTKICGIRTPEEIELADLYGADAVGFITEVPIESPRRLDSSTAAYLVSSVPQTLSAVLVIMPENSDTAVKLIEKVNPDIVQIHSELPLLELEIIKEKTNIPIIKTLFVPLHGKTTGEKTLYMNSVSSLFEKVNLLEETEVVDSILLDTAKSGKPGGTGCVHDWTLSRRISEQTRLPLILAGGLKPENVQEAIRAVSPYAVDTASGVETSGKKDAMKIKSFIEKVRCADAFL</sequence>
<dbReference type="EC" id="5.3.1.24" evidence="8"/>
<dbReference type="EMBL" id="CP009501">
    <property type="protein sequence ID" value="AKB12267.1"/>
    <property type="molecule type" value="Genomic_DNA"/>
</dbReference>
<dbReference type="InterPro" id="IPR013785">
    <property type="entry name" value="Aldolase_TIM"/>
</dbReference>
<name>A0A0E3NAY5_METTT</name>
<dbReference type="PANTHER" id="PTHR42894">
    <property type="entry name" value="N-(5'-PHOSPHORIBOSYL)ANTHRANILATE ISOMERASE"/>
    <property type="match status" value="1"/>
</dbReference>
<dbReference type="InterPro" id="IPR044643">
    <property type="entry name" value="TrpF_fam"/>
</dbReference>
<evidence type="ECO:0000256" key="3">
    <source>
        <dbReference type="ARBA" id="ARBA00007571"/>
    </source>
</evidence>
<dbReference type="SUPFAM" id="SSF51366">
    <property type="entry name" value="Ribulose-phoshate binding barrel"/>
    <property type="match status" value="1"/>
</dbReference>
<comment type="similarity">
    <text evidence="3 8">Belongs to the TrpF family.</text>
</comment>
<evidence type="ECO:0000256" key="2">
    <source>
        <dbReference type="ARBA" id="ARBA00004664"/>
    </source>
</evidence>
<keyword evidence="5 8" id="KW-0822">Tryptophan biosynthesis</keyword>
<dbReference type="InterPro" id="IPR001240">
    <property type="entry name" value="PRAI_dom"/>
</dbReference>
<evidence type="ECO:0000256" key="8">
    <source>
        <dbReference type="HAMAP-Rule" id="MF_00135"/>
    </source>
</evidence>
<reference evidence="10 11" key="1">
    <citation type="submission" date="2014-07" db="EMBL/GenBank/DDBJ databases">
        <title>Methanogenic archaea and the global carbon cycle.</title>
        <authorList>
            <person name="Henriksen J.R."/>
            <person name="Luke J."/>
            <person name="Reinhart S."/>
            <person name="Benedict M.N."/>
            <person name="Youngblut N.D."/>
            <person name="Metcalf M.E."/>
            <person name="Whitaker R.J."/>
            <person name="Metcalf W.W."/>
        </authorList>
    </citation>
    <scope>NUCLEOTIDE SEQUENCE [LARGE SCALE GENOMIC DNA]</scope>
    <source>
        <strain evidence="11">ATCC 43570 / DSM 1825 / OCM 12 / VKM B-1830 / TM-1</strain>
    </source>
</reference>
<comment type="pathway">
    <text evidence="2 8">Amino-acid biosynthesis; L-tryptophan biosynthesis; L-tryptophan from chorismate: step 3/5.</text>
</comment>
<dbReference type="UniPathway" id="UPA00035">
    <property type="reaction ID" value="UER00042"/>
</dbReference>
<dbReference type="CDD" id="cd00405">
    <property type="entry name" value="PRAI"/>
    <property type="match status" value="1"/>
</dbReference>
<evidence type="ECO:0000259" key="9">
    <source>
        <dbReference type="Pfam" id="PF00697"/>
    </source>
</evidence>
<dbReference type="KEGG" id="mthr:MSTHT_0509"/>
<organism evidence="10 11">
    <name type="scientific">Methanosarcina thermophila (strain ATCC 43570 / DSM 1825 / OCM 12 / VKM B-1830 / TM-1)</name>
    <dbReference type="NCBI Taxonomy" id="523844"/>
    <lineage>
        <taxon>Archaea</taxon>
        <taxon>Methanobacteriati</taxon>
        <taxon>Methanobacteriota</taxon>
        <taxon>Stenosarchaea group</taxon>
        <taxon>Methanomicrobia</taxon>
        <taxon>Methanosarcinales</taxon>
        <taxon>Methanosarcinaceae</taxon>
        <taxon>Methanosarcina</taxon>
    </lineage>
</organism>
<evidence type="ECO:0000313" key="10">
    <source>
        <dbReference type="EMBL" id="AKB12267.1"/>
    </source>
</evidence>
<dbReference type="Gene3D" id="3.20.20.70">
    <property type="entry name" value="Aldolase class I"/>
    <property type="match status" value="1"/>
</dbReference>